<dbReference type="Proteomes" id="UP001177260">
    <property type="component" value="Unassembled WGS sequence"/>
</dbReference>
<gene>
    <name evidence="1" type="ORF">N8T08_002429</name>
</gene>
<protein>
    <submittedName>
        <fullName evidence="1">Uncharacterized protein</fullName>
    </submittedName>
</protein>
<comment type="caution">
    <text evidence="1">The sequence shown here is derived from an EMBL/GenBank/DDBJ whole genome shotgun (WGS) entry which is preliminary data.</text>
</comment>
<sequence>MKLTGIFASLAIAGAASAAAIPSDPVKGITTRLDGALGSLESVLGNLLGGAPTENLVEIKSELHHVKVQLSQCSSSHSQRDLEDTVETATEPVTNKAGEAAETVKGTADSAGVKRQTDQLEALSKGLLQKIKGGDLDAAGLQNVLGLVQSNNIPAVGSLLGILL</sequence>
<accession>A0ACC3AMG9</accession>
<evidence type="ECO:0000313" key="2">
    <source>
        <dbReference type="Proteomes" id="UP001177260"/>
    </source>
</evidence>
<keyword evidence="2" id="KW-1185">Reference proteome</keyword>
<dbReference type="EMBL" id="JAOPJF010000144">
    <property type="protein sequence ID" value="KAK1138513.1"/>
    <property type="molecule type" value="Genomic_DNA"/>
</dbReference>
<evidence type="ECO:0000313" key="1">
    <source>
        <dbReference type="EMBL" id="KAK1138513.1"/>
    </source>
</evidence>
<proteinExistence type="predicted"/>
<reference evidence="1 2" key="1">
    <citation type="journal article" date="2023" name="ACS Omega">
        <title>Identification of the Neoaspergillic Acid Biosynthesis Gene Cluster by Establishing an In Vitro CRISPR-Ribonucleoprotein Genetic System in Aspergillus melleus.</title>
        <authorList>
            <person name="Yuan B."/>
            <person name="Grau M.F."/>
            <person name="Murata R.M."/>
            <person name="Torok T."/>
            <person name="Venkateswaran K."/>
            <person name="Stajich J.E."/>
            <person name="Wang C.C.C."/>
        </authorList>
    </citation>
    <scope>NUCLEOTIDE SEQUENCE [LARGE SCALE GENOMIC DNA]</scope>
    <source>
        <strain evidence="1 2">IMV 1140</strain>
    </source>
</reference>
<organism evidence="1 2">
    <name type="scientific">Aspergillus melleus</name>
    <dbReference type="NCBI Taxonomy" id="138277"/>
    <lineage>
        <taxon>Eukaryota</taxon>
        <taxon>Fungi</taxon>
        <taxon>Dikarya</taxon>
        <taxon>Ascomycota</taxon>
        <taxon>Pezizomycotina</taxon>
        <taxon>Eurotiomycetes</taxon>
        <taxon>Eurotiomycetidae</taxon>
        <taxon>Eurotiales</taxon>
        <taxon>Aspergillaceae</taxon>
        <taxon>Aspergillus</taxon>
        <taxon>Aspergillus subgen. Circumdati</taxon>
    </lineage>
</organism>
<name>A0ACC3AMG9_9EURO</name>